<dbReference type="GO" id="GO:0005524">
    <property type="term" value="F:ATP binding"/>
    <property type="evidence" value="ECO:0007669"/>
    <property type="project" value="UniProtKB-KW"/>
</dbReference>
<feature type="binding site" evidence="2">
    <location>
        <begin position="247"/>
        <end position="248"/>
    </location>
    <ligand>
        <name>ATP</name>
        <dbReference type="ChEBI" id="CHEBI:30616"/>
    </ligand>
</feature>
<dbReference type="SUPFAM" id="SSF140931">
    <property type="entry name" value="Fic-like"/>
    <property type="match status" value="1"/>
</dbReference>
<dbReference type="RefSeq" id="WP_110300439.1">
    <property type="nucleotide sequence ID" value="NZ_QJJM01000027.1"/>
</dbReference>
<dbReference type="InterPro" id="IPR036388">
    <property type="entry name" value="WH-like_DNA-bd_sf"/>
</dbReference>
<dbReference type="Pfam" id="PF02661">
    <property type="entry name" value="Fic"/>
    <property type="match status" value="1"/>
</dbReference>
<organism evidence="4 5">
    <name type="scientific">Blastomonas natatoria</name>
    <dbReference type="NCBI Taxonomy" id="34015"/>
    <lineage>
        <taxon>Bacteria</taxon>
        <taxon>Pseudomonadati</taxon>
        <taxon>Pseudomonadota</taxon>
        <taxon>Alphaproteobacteria</taxon>
        <taxon>Sphingomonadales</taxon>
        <taxon>Sphingomonadaceae</taxon>
        <taxon>Blastomonas</taxon>
    </lineage>
</organism>
<comment type="caution">
    <text evidence="4">The sequence shown here is derived from an EMBL/GenBank/DDBJ whole genome shotgun (WGS) entry which is preliminary data.</text>
</comment>
<dbReference type="InterPro" id="IPR040198">
    <property type="entry name" value="Fido_containing"/>
</dbReference>
<feature type="domain" description="Fido" evidence="3">
    <location>
        <begin position="113"/>
        <end position="269"/>
    </location>
</feature>
<dbReference type="Pfam" id="PF13776">
    <property type="entry name" value="DUF4172"/>
    <property type="match status" value="1"/>
</dbReference>
<dbReference type="EMBL" id="QJJM01000027">
    <property type="protein sequence ID" value="PXW67598.1"/>
    <property type="molecule type" value="Genomic_DNA"/>
</dbReference>
<evidence type="ECO:0000256" key="1">
    <source>
        <dbReference type="PIRSR" id="PIRSR640198-1"/>
    </source>
</evidence>
<dbReference type="PROSITE" id="PS51459">
    <property type="entry name" value="FIDO"/>
    <property type="match status" value="1"/>
</dbReference>
<evidence type="ECO:0000313" key="4">
    <source>
        <dbReference type="EMBL" id="PXW67598.1"/>
    </source>
</evidence>
<evidence type="ECO:0000313" key="5">
    <source>
        <dbReference type="Proteomes" id="UP000248014"/>
    </source>
</evidence>
<dbReference type="PANTHER" id="PTHR13504">
    <property type="entry name" value="FIDO DOMAIN-CONTAINING PROTEIN DDB_G0283145"/>
    <property type="match status" value="1"/>
</dbReference>
<dbReference type="InterPro" id="IPR003812">
    <property type="entry name" value="Fido"/>
</dbReference>
<reference evidence="4 5" key="1">
    <citation type="submission" date="2018-05" db="EMBL/GenBank/DDBJ databases">
        <title>Genomic Encyclopedia of Type Strains, Phase IV (KMG-IV): sequencing the most valuable type-strain genomes for metagenomic binning, comparative biology and taxonomic classification.</title>
        <authorList>
            <person name="Goeker M."/>
        </authorList>
    </citation>
    <scope>NUCLEOTIDE SEQUENCE [LARGE SCALE GENOMIC DNA]</scope>
    <source>
        <strain evidence="4 5">DSM 3183</strain>
    </source>
</reference>
<keyword evidence="2" id="KW-0547">Nucleotide-binding</keyword>
<name>A0A2V3UPH7_9SPHN</name>
<dbReference type="Gene3D" id="1.10.3290.10">
    <property type="entry name" value="Fido-like domain"/>
    <property type="match status" value="1"/>
</dbReference>
<evidence type="ECO:0000256" key="2">
    <source>
        <dbReference type="PIRSR" id="PIRSR640198-2"/>
    </source>
</evidence>
<protein>
    <submittedName>
        <fullName evidence="4">Fic family protein</fullName>
    </submittedName>
</protein>
<dbReference type="InterPro" id="IPR036597">
    <property type="entry name" value="Fido-like_dom_sf"/>
</dbReference>
<feature type="active site" evidence="1">
    <location>
        <position position="206"/>
    </location>
</feature>
<feature type="binding site" evidence="2">
    <location>
        <begin position="210"/>
        <end position="217"/>
    </location>
    <ligand>
        <name>ATP</name>
        <dbReference type="ChEBI" id="CHEBI:30616"/>
    </ligand>
</feature>
<dbReference type="PANTHER" id="PTHR13504:SF33">
    <property type="entry name" value="FIC FAMILY PROTEIN"/>
    <property type="match status" value="1"/>
</dbReference>
<keyword evidence="5" id="KW-1185">Reference proteome</keyword>
<proteinExistence type="predicted"/>
<gene>
    <name evidence="4" type="ORF">C7451_1279</name>
</gene>
<dbReference type="OrthoDB" id="9813719at2"/>
<dbReference type="Proteomes" id="UP000248014">
    <property type="component" value="Unassembled WGS sequence"/>
</dbReference>
<sequence>MRWNWQLPDWPDFRFDADRIRASEEQFLKGSGIVIGALHHLDADARDGLTIELISQEVVDSSAIEGEILDRARVQSSLARHLGFATDQRRASAAEAGAAELMADVYRNHAAPLDDQTLFAWHAMLMNGRRDIADVGRYRSHEDAMQIVSGALHAPRVHFEAPPSEAVPAEMSRFIAWFNGSAPASPNPLPAITRAAISHLWFESIHPFEDGNGRIGRAIAEKALAQNLAAPTLTALAETIHRHRKAYYAALQLGSQSNDINAWLAWFADIVIEAQARTITRIRFLIDKTRLLGRLRGLINERQEKALLRLFCEGADGFAGGLSAGNYRTITGASLATTTRDLADLVEKGALIRSGERRYARYRLLVNDGADSKWTATPSADCA</sequence>
<keyword evidence="2" id="KW-0067">ATP-binding</keyword>
<dbReference type="AlphaFoldDB" id="A0A2V3UPH7"/>
<accession>A0A2V3UPH7</accession>
<evidence type="ECO:0000259" key="3">
    <source>
        <dbReference type="PROSITE" id="PS51459"/>
    </source>
</evidence>
<dbReference type="Gene3D" id="1.10.10.10">
    <property type="entry name" value="Winged helix-like DNA-binding domain superfamily/Winged helix DNA-binding domain"/>
    <property type="match status" value="1"/>
</dbReference>
<dbReference type="InterPro" id="IPR025230">
    <property type="entry name" value="DUF4172"/>
</dbReference>